<dbReference type="eggNOG" id="COG0739">
    <property type="taxonomic scope" value="Bacteria"/>
</dbReference>
<evidence type="ECO:0000313" key="1">
    <source>
        <dbReference type="EMBL" id="KHE90805.1"/>
    </source>
</evidence>
<proteinExistence type="predicted"/>
<comment type="caution">
    <text evidence="1">The sequence shown here is derived from an EMBL/GenBank/DDBJ whole genome shotgun (WGS) entry which is preliminary data.</text>
</comment>
<evidence type="ECO:0000313" key="2">
    <source>
        <dbReference type="Proteomes" id="UP000030652"/>
    </source>
</evidence>
<reference evidence="1 2" key="1">
    <citation type="submission" date="2014-10" db="EMBL/GenBank/DDBJ databases">
        <title>Draft genome of anammox bacterium scalindua brodae, obtained using differential coverage binning of sequence data from two enrichment reactors.</title>
        <authorList>
            <person name="Speth D.R."/>
            <person name="Russ L."/>
            <person name="Kartal B."/>
            <person name="Op den Camp H.J."/>
            <person name="Dutilh B.E."/>
            <person name="Jetten M.S."/>
        </authorList>
    </citation>
    <scope>NUCLEOTIDE SEQUENCE [LARGE SCALE GENOMIC DNA]</scope>
    <source>
        <strain evidence="1">RU1</strain>
    </source>
</reference>
<accession>A0A0B0EJE9</accession>
<organism evidence="1 2">
    <name type="scientific">Candidatus Scalindua brodae</name>
    <dbReference type="NCBI Taxonomy" id="237368"/>
    <lineage>
        <taxon>Bacteria</taxon>
        <taxon>Pseudomonadati</taxon>
        <taxon>Planctomycetota</taxon>
        <taxon>Candidatus Brocadiia</taxon>
        <taxon>Candidatus Brocadiales</taxon>
        <taxon>Candidatus Scalinduaceae</taxon>
        <taxon>Candidatus Scalindua</taxon>
    </lineage>
</organism>
<dbReference type="Proteomes" id="UP000030652">
    <property type="component" value="Unassembled WGS sequence"/>
</dbReference>
<dbReference type="AlphaFoldDB" id="A0A0B0EJE9"/>
<protein>
    <submittedName>
        <fullName evidence="1">Uncharacterized protein</fullName>
    </submittedName>
</protein>
<dbReference type="EMBL" id="JRYO01000236">
    <property type="protein sequence ID" value="KHE90805.1"/>
    <property type="molecule type" value="Genomic_DNA"/>
</dbReference>
<sequence length="191" mass="21188">MINATSFASQNWVITPTAMADCVSPQVFEDPSKKTPVKQPVPGCKNQWLLVLSGVVHLGLKGGNGWVREDVKIFPDIQAPMNYVINRNSILVPNEPHQKDFQVDQWAPHASLSSMLNLEHSVNSGFAVDSWRPSPFRTETDFVVGGAPFGNLFDGILVNVAVRDIDAILYRLSYHITLIGTIRYRAQSVID</sequence>
<gene>
    <name evidence="1" type="ORF">SCABRO_03436</name>
</gene>
<name>A0A0B0EJE9_9BACT</name>